<dbReference type="InterPro" id="IPR014284">
    <property type="entry name" value="RNA_pol_sigma-70_dom"/>
</dbReference>
<dbReference type="Pfam" id="PF04542">
    <property type="entry name" value="Sigma70_r2"/>
    <property type="match status" value="1"/>
</dbReference>
<dbReference type="CDD" id="cd06171">
    <property type="entry name" value="Sigma70_r4"/>
    <property type="match status" value="1"/>
</dbReference>
<dbReference type="GO" id="GO:0003677">
    <property type="term" value="F:DNA binding"/>
    <property type="evidence" value="ECO:0007669"/>
    <property type="project" value="UniProtKB-KW"/>
</dbReference>
<comment type="similarity">
    <text evidence="1">Belongs to the sigma-70 factor family. ECF subfamily.</text>
</comment>
<evidence type="ECO:0000259" key="6">
    <source>
        <dbReference type="Pfam" id="PF04542"/>
    </source>
</evidence>
<dbReference type="Gene3D" id="1.10.1740.10">
    <property type="match status" value="1"/>
</dbReference>
<evidence type="ECO:0000256" key="5">
    <source>
        <dbReference type="ARBA" id="ARBA00023163"/>
    </source>
</evidence>
<dbReference type="InterPro" id="IPR007627">
    <property type="entry name" value="RNA_pol_sigma70_r2"/>
</dbReference>
<accession>A0A4P7IES0</accession>
<evidence type="ECO:0000256" key="1">
    <source>
        <dbReference type="ARBA" id="ARBA00010641"/>
    </source>
</evidence>
<organism evidence="8 9">
    <name type="scientific">Nocardioides seonyuensis</name>
    <dbReference type="NCBI Taxonomy" id="2518371"/>
    <lineage>
        <taxon>Bacteria</taxon>
        <taxon>Bacillati</taxon>
        <taxon>Actinomycetota</taxon>
        <taxon>Actinomycetes</taxon>
        <taxon>Propionibacteriales</taxon>
        <taxon>Nocardioidaceae</taxon>
        <taxon>Nocardioides</taxon>
    </lineage>
</organism>
<sequence length="167" mass="18839">MRRGDREEAFTTFVAARQSHLRRVAYALCGDWHKAEDLLQTSLTKLYVAWPRIEHVGNEEAYVRQIMVRANIDESRRPWRRERPTDDVGDSAAAPGLAYEERSALLDALHALPEQQRKVVVLRHWLGLSVRETASEIGISEGTVKSHSHRGLAALEKALVTADSTTD</sequence>
<dbReference type="Proteomes" id="UP000294853">
    <property type="component" value="Chromosome"/>
</dbReference>
<dbReference type="OrthoDB" id="3292386at2"/>
<dbReference type="RefSeq" id="WP_135267745.1">
    <property type="nucleotide sequence ID" value="NZ_CP038436.1"/>
</dbReference>
<dbReference type="GO" id="GO:0016987">
    <property type="term" value="F:sigma factor activity"/>
    <property type="evidence" value="ECO:0007669"/>
    <property type="project" value="UniProtKB-KW"/>
</dbReference>
<dbReference type="PANTHER" id="PTHR43133:SF50">
    <property type="entry name" value="ECF RNA POLYMERASE SIGMA FACTOR SIGM"/>
    <property type="match status" value="1"/>
</dbReference>
<evidence type="ECO:0000313" key="8">
    <source>
        <dbReference type="EMBL" id="QBX55754.1"/>
    </source>
</evidence>
<dbReference type="SUPFAM" id="SSF88946">
    <property type="entry name" value="Sigma2 domain of RNA polymerase sigma factors"/>
    <property type="match status" value="1"/>
</dbReference>
<keyword evidence="3" id="KW-0731">Sigma factor</keyword>
<dbReference type="NCBIfam" id="TIGR02937">
    <property type="entry name" value="sigma70-ECF"/>
    <property type="match status" value="1"/>
</dbReference>
<dbReference type="EMBL" id="CP038436">
    <property type="protein sequence ID" value="QBX55754.1"/>
    <property type="molecule type" value="Genomic_DNA"/>
</dbReference>
<reference evidence="8 9" key="1">
    <citation type="submission" date="2019-03" db="EMBL/GenBank/DDBJ databases">
        <title>Three New Species of Nocardioides, Nocardioides euryhalodurans sp. nov., Nocardioides seonyuensis sp. nov. and Nocardioides eburneoflavus sp. nov. Iolated from Soil.</title>
        <authorList>
            <person name="Roh S.G."/>
            <person name="Lee C."/>
            <person name="Kim M.-K."/>
            <person name="Kim S.B."/>
        </authorList>
    </citation>
    <scope>NUCLEOTIDE SEQUENCE [LARGE SCALE GENOMIC DNA]</scope>
    <source>
        <strain evidence="8 9">MMS17-SY207-3</strain>
    </source>
</reference>
<dbReference type="InterPro" id="IPR013324">
    <property type="entry name" value="RNA_pol_sigma_r3/r4-like"/>
</dbReference>
<evidence type="ECO:0000259" key="7">
    <source>
        <dbReference type="Pfam" id="PF08281"/>
    </source>
</evidence>
<protein>
    <submittedName>
        <fullName evidence="8">SigE family RNA polymerase sigma factor</fullName>
    </submittedName>
</protein>
<dbReference type="Pfam" id="PF08281">
    <property type="entry name" value="Sigma70_r4_2"/>
    <property type="match status" value="1"/>
</dbReference>
<dbReference type="InterPro" id="IPR039425">
    <property type="entry name" value="RNA_pol_sigma-70-like"/>
</dbReference>
<dbReference type="Gene3D" id="1.10.10.10">
    <property type="entry name" value="Winged helix-like DNA-binding domain superfamily/Winged helix DNA-binding domain"/>
    <property type="match status" value="1"/>
</dbReference>
<keyword evidence="5" id="KW-0804">Transcription</keyword>
<proteinExistence type="inferred from homology"/>
<dbReference type="InterPro" id="IPR013249">
    <property type="entry name" value="RNA_pol_sigma70_r4_t2"/>
</dbReference>
<evidence type="ECO:0000313" key="9">
    <source>
        <dbReference type="Proteomes" id="UP000294853"/>
    </source>
</evidence>
<keyword evidence="9" id="KW-1185">Reference proteome</keyword>
<dbReference type="InterPro" id="IPR014325">
    <property type="entry name" value="RNA_pol_sigma-E_actinobac"/>
</dbReference>
<feature type="domain" description="RNA polymerase sigma-70 region 2" evidence="6">
    <location>
        <begin position="14"/>
        <end position="80"/>
    </location>
</feature>
<dbReference type="PANTHER" id="PTHR43133">
    <property type="entry name" value="RNA POLYMERASE ECF-TYPE SIGMA FACTO"/>
    <property type="match status" value="1"/>
</dbReference>
<keyword evidence="2" id="KW-0805">Transcription regulation</keyword>
<keyword evidence="4" id="KW-0238">DNA-binding</keyword>
<evidence type="ECO:0000256" key="3">
    <source>
        <dbReference type="ARBA" id="ARBA00023082"/>
    </source>
</evidence>
<name>A0A4P7IES0_9ACTN</name>
<feature type="domain" description="RNA polymerase sigma factor 70 region 4 type 2" evidence="7">
    <location>
        <begin position="104"/>
        <end position="155"/>
    </location>
</feature>
<dbReference type="GO" id="GO:0006352">
    <property type="term" value="P:DNA-templated transcription initiation"/>
    <property type="evidence" value="ECO:0007669"/>
    <property type="project" value="InterPro"/>
</dbReference>
<evidence type="ECO:0000256" key="2">
    <source>
        <dbReference type="ARBA" id="ARBA00023015"/>
    </source>
</evidence>
<dbReference type="SUPFAM" id="SSF88659">
    <property type="entry name" value="Sigma3 and sigma4 domains of RNA polymerase sigma factors"/>
    <property type="match status" value="1"/>
</dbReference>
<gene>
    <name evidence="8" type="ORF">EXE58_10005</name>
</gene>
<dbReference type="InterPro" id="IPR013325">
    <property type="entry name" value="RNA_pol_sigma_r2"/>
</dbReference>
<evidence type="ECO:0000256" key="4">
    <source>
        <dbReference type="ARBA" id="ARBA00023125"/>
    </source>
</evidence>
<dbReference type="AlphaFoldDB" id="A0A4P7IES0"/>
<dbReference type="KEGG" id="nsn:EXE58_10005"/>
<dbReference type="NCBIfam" id="TIGR02983">
    <property type="entry name" value="SigE-fam_strep"/>
    <property type="match status" value="1"/>
</dbReference>
<dbReference type="InterPro" id="IPR036388">
    <property type="entry name" value="WH-like_DNA-bd_sf"/>
</dbReference>